<evidence type="ECO:0008006" key="7">
    <source>
        <dbReference type="Google" id="ProtNLM"/>
    </source>
</evidence>
<feature type="region of interest" description="Disordered" evidence="2">
    <location>
        <begin position="267"/>
        <end position="311"/>
    </location>
</feature>
<organism evidence="5 6">
    <name type="scientific">Thiothrix winogradskyi</name>
    <dbReference type="NCBI Taxonomy" id="96472"/>
    <lineage>
        <taxon>Bacteria</taxon>
        <taxon>Pseudomonadati</taxon>
        <taxon>Pseudomonadota</taxon>
        <taxon>Gammaproteobacteria</taxon>
        <taxon>Thiotrichales</taxon>
        <taxon>Thiotrichaceae</taxon>
        <taxon>Thiothrix</taxon>
    </lineage>
</organism>
<keyword evidence="4" id="KW-0732">Signal</keyword>
<proteinExistence type="predicted"/>
<dbReference type="RefSeq" id="WP_236500248.1">
    <property type="nucleotide sequence ID" value="NZ_CP091244.1"/>
</dbReference>
<dbReference type="Gene3D" id="3.10.350.10">
    <property type="entry name" value="LysM domain"/>
    <property type="match status" value="1"/>
</dbReference>
<dbReference type="CDD" id="cd00118">
    <property type="entry name" value="LysM"/>
    <property type="match status" value="1"/>
</dbReference>
<evidence type="ECO:0000313" key="6">
    <source>
        <dbReference type="Proteomes" id="UP001054801"/>
    </source>
</evidence>
<keyword evidence="3" id="KW-0812">Transmembrane</keyword>
<name>A0ABY3T0L3_9GAMM</name>
<dbReference type="NCBIfam" id="TIGR03505">
    <property type="entry name" value="FimV_core"/>
    <property type="match status" value="1"/>
</dbReference>
<feature type="region of interest" description="Disordered" evidence="2">
    <location>
        <begin position="115"/>
        <end position="149"/>
    </location>
</feature>
<feature type="compositionally biased region" description="Low complexity" evidence="2">
    <location>
        <begin position="192"/>
        <end position="215"/>
    </location>
</feature>
<keyword evidence="3" id="KW-1133">Transmembrane helix</keyword>
<protein>
    <recommendedName>
        <fullName evidence="7">LysM domain-containing protein</fullName>
    </recommendedName>
</protein>
<sequence length="396" mass="42610">MKYKILAVATGLLLAASLSSLPPAYAGASYGPVKNNDSLWDIASRRRPSYDISVPQMMAAIRAQNPDAFISGDINKLKKGVYLKIPVVPEVQQSAGKQAAQASLHAEITRLKEQLSAEQQRSTDLSKQLAELQASQAAAPATPEPASDQAQVAQLQNELMIKLQTELADLKQQLQAKDARIAELETASAQVAALPTTSDPTTSATPEQTQQTQQADAALQAELTDLKQLLEQRDTHIQNLQASLREASISIKRQYAESQALHTRLQELEPGNTSAAPPPPAEPGTTMPPSLTLAANPDPEQIPSAPPETAPVFADQLTPPATPSAANSDKSAVPLQNILEQQITGTEDGKFPTPTRVSLVVALVSLMFILALLWRSISQRRELNREEARLRAELEG</sequence>
<reference evidence="5" key="1">
    <citation type="journal article" date="2022" name="Microorganisms">
        <title>Two New Species of Filamentous Sulfur Bacteria of the Genus Thiothrix, Thiothrix winogradskyi sp. nov. and 'Candidatus Thiothrix sulfatifontis' sp. nov.</title>
        <authorList>
            <person name="Ravin N.V."/>
            <person name="Rossetti S."/>
            <person name="Beletsky A.V."/>
            <person name="Kadnikov V.V."/>
            <person name="Rudenko T.S."/>
            <person name="Smolyakov D.D."/>
            <person name="Moskvitina M.I."/>
            <person name="Gureeva M.V."/>
            <person name="Mardanov A.V."/>
            <person name="Grabovich M.Y."/>
        </authorList>
    </citation>
    <scope>NUCLEOTIDE SEQUENCE</scope>
    <source>
        <strain evidence="5">CT3</strain>
    </source>
</reference>
<evidence type="ECO:0000256" key="1">
    <source>
        <dbReference type="SAM" id="Coils"/>
    </source>
</evidence>
<dbReference type="InterPro" id="IPR018392">
    <property type="entry name" value="LysM"/>
</dbReference>
<evidence type="ECO:0000256" key="3">
    <source>
        <dbReference type="SAM" id="Phobius"/>
    </source>
</evidence>
<dbReference type="Proteomes" id="UP001054801">
    <property type="component" value="Chromosome"/>
</dbReference>
<dbReference type="InterPro" id="IPR036779">
    <property type="entry name" value="LysM_dom_sf"/>
</dbReference>
<dbReference type="EMBL" id="CP091244">
    <property type="protein sequence ID" value="UJS25348.1"/>
    <property type="molecule type" value="Genomic_DNA"/>
</dbReference>
<feature type="transmembrane region" description="Helical" evidence="3">
    <location>
        <begin position="357"/>
        <end position="374"/>
    </location>
</feature>
<evidence type="ECO:0000313" key="5">
    <source>
        <dbReference type="EMBL" id="UJS25348.1"/>
    </source>
</evidence>
<gene>
    <name evidence="5" type="ORF">L2Y54_04720</name>
</gene>
<feature type="coiled-coil region" evidence="1">
    <location>
        <begin position="226"/>
        <end position="257"/>
    </location>
</feature>
<feature type="region of interest" description="Disordered" evidence="2">
    <location>
        <begin position="191"/>
        <end position="215"/>
    </location>
</feature>
<keyword evidence="3" id="KW-0472">Membrane</keyword>
<evidence type="ECO:0000256" key="4">
    <source>
        <dbReference type="SAM" id="SignalP"/>
    </source>
</evidence>
<keyword evidence="1" id="KW-0175">Coiled coil</keyword>
<evidence type="ECO:0000256" key="2">
    <source>
        <dbReference type="SAM" id="MobiDB-lite"/>
    </source>
</evidence>
<keyword evidence="6" id="KW-1185">Reference proteome</keyword>
<feature type="chain" id="PRO_5045385550" description="LysM domain-containing protein" evidence="4">
    <location>
        <begin position="27"/>
        <end position="396"/>
    </location>
</feature>
<accession>A0ABY3T0L3</accession>
<feature type="compositionally biased region" description="Low complexity" evidence="2">
    <location>
        <begin position="125"/>
        <end position="147"/>
    </location>
</feature>
<feature type="signal peptide" evidence="4">
    <location>
        <begin position="1"/>
        <end position="26"/>
    </location>
</feature>
<dbReference type="InterPro" id="IPR020012">
    <property type="entry name" value="LysM_FimV"/>
</dbReference>